<keyword evidence="1" id="KW-0175">Coiled coil</keyword>
<feature type="compositionally biased region" description="Low complexity" evidence="2">
    <location>
        <begin position="28"/>
        <end position="45"/>
    </location>
</feature>
<evidence type="ECO:0000313" key="5">
    <source>
        <dbReference type="Proteomes" id="UP000325286"/>
    </source>
</evidence>
<keyword evidence="3" id="KW-0732">Signal</keyword>
<evidence type="ECO:0000256" key="2">
    <source>
        <dbReference type="SAM" id="MobiDB-lite"/>
    </source>
</evidence>
<proteinExistence type="predicted"/>
<feature type="chain" id="PRO_5023024112" description="EF-hand domain-containing protein" evidence="3">
    <location>
        <begin position="21"/>
        <end position="310"/>
    </location>
</feature>
<accession>A0A5B9R8A7</accession>
<evidence type="ECO:0000256" key="1">
    <source>
        <dbReference type="SAM" id="Coils"/>
    </source>
</evidence>
<dbReference type="KEGG" id="rul:UC8_50440"/>
<dbReference type="Gene3D" id="1.10.238.10">
    <property type="entry name" value="EF-hand"/>
    <property type="match status" value="1"/>
</dbReference>
<evidence type="ECO:0008006" key="6">
    <source>
        <dbReference type="Google" id="ProtNLM"/>
    </source>
</evidence>
<sequence precursor="true">MLNRWLAAGLMGLLALPGFSQDSLDNTPAPDAVSSDAVSSDAASPQTPALPSALIDRMFEMAANDSDRAVRRTTLEACSKLLDQLPRFTATIEQLLDSPDQAKRYDAIPYLSQVDLSAEQKVAAAIRHLRNQYAKGHGIDYRSPNVLVVLRQHSDVTLDTIVEHLNNHGDMPLLYLDMADVFGLDVDKYQPLLIEYSNSQDTAVRQRVAALLANRLDSQIRERERQQKQARLQQQARLNEQRAQRSEAEKYLSYSQRIISRYDANASGSLEQGEWDKMLMPPSAADVNEDGKITVEEYRDYLLERNKRPK</sequence>
<reference evidence="4 5" key="1">
    <citation type="submission" date="2019-08" db="EMBL/GenBank/DDBJ databases">
        <title>Deep-cultivation of Planctomycetes and their phenomic and genomic characterization uncovers novel biology.</title>
        <authorList>
            <person name="Wiegand S."/>
            <person name="Jogler M."/>
            <person name="Boedeker C."/>
            <person name="Pinto D."/>
            <person name="Vollmers J."/>
            <person name="Rivas-Marin E."/>
            <person name="Kohn T."/>
            <person name="Peeters S.H."/>
            <person name="Heuer A."/>
            <person name="Rast P."/>
            <person name="Oberbeckmann S."/>
            <person name="Bunk B."/>
            <person name="Jeske O."/>
            <person name="Meyerdierks A."/>
            <person name="Storesund J.E."/>
            <person name="Kallscheuer N."/>
            <person name="Luecker S."/>
            <person name="Lage O.M."/>
            <person name="Pohl T."/>
            <person name="Merkel B.J."/>
            <person name="Hornburger P."/>
            <person name="Mueller R.-W."/>
            <person name="Bruemmer F."/>
            <person name="Labrenz M."/>
            <person name="Spormann A.M."/>
            <person name="Op den Camp H."/>
            <person name="Overmann J."/>
            <person name="Amann R."/>
            <person name="Jetten M.S.M."/>
            <person name="Mascher T."/>
            <person name="Medema M.H."/>
            <person name="Devos D.P."/>
            <person name="Kaster A.-K."/>
            <person name="Ovreas L."/>
            <person name="Rohde M."/>
            <person name="Galperin M.Y."/>
            <person name="Jogler C."/>
        </authorList>
    </citation>
    <scope>NUCLEOTIDE SEQUENCE [LARGE SCALE GENOMIC DNA]</scope>
    <source>
        <strain evidence="4 5">UC8</strain>
    </source>
</reference>
<dbReference type="RefSeq" id="WP_068141863.1">
    <property type="nucleotide sequence ID" value="NZ_CP042914.1"/>
</dbReference>
<feature type="coiled-coil region" evidence="1">
    <location>
        <begin position="209"/>
        <end position="249"/>
    </location>
</feature>
<protein>
    <recommendedName>
        <fullName evidence="6">EF-hand domain-containing protein</fullName>
    </recommendedName>
</protein>
<keyword evidence="5" id="KW-1185">Reference proteome</keyword>
<dbReference type="EMBL" id="CP042914">
    <property type="protein sequence ID" value="QEG43001.1"/>
    <property type="molecule type" value="Genomic_DNA"/>
</dbReference>
<dbReference type="InterPro" id="IPR016024">
    <property type="entry name" value="ARM-type_fold"/>
</dbReference>
<feature type="signal peptide" evidence="3">
    <location>
        <begin position="1"/>
        <end position="20"/>
    </location>
</feature>
<dbReference type="SUPFAM" id="SSF48371">
    <property type="entry name" value="ARM repeat"/>
    <property type="match status" value="1"/>
</dbReference>
<dbReference type="OrthoDB" id="289648at2"/>
<dbReference type="InterPro" id="IPR011992">
    <property type="entry name" value="EF-hand-dom_pair"/>
</dbReference>
<dbReference type="PROSITE" id="PS00018">
    <property type="entry name" value="EF_HAND_1"/>
    <property type="match status" value="2"/>
</dbReference>
<organism evidence="4 5">
    <name type="scientific">Roseimaritima ulvae</name>
    <dbReference type="NCBI Taxonomy" id="980254"/>
    <lineage>
        <taxon>Bacteria</taxon>
        <taxon>Pseudomonadati</taxon>
        <taxon>Planctomycetota</taxon>
        <taxon>Planctomycetia</taxon>
        <taxon>Pirellulales</taxon>
        <taxon>Pirellulaceae</taxon>
        <taxon>Roseimaritima</taxon>
    </lineage>
</organism>
<dbReference type="InterPro" id="IPR018247">
    <property type="entry name" value="EF_Hand_1_Ca_BS"/>
</dbReference>
<gene>
    <name evidence="4" type="ORF">UC8_50440</name>
</gene>
<dbReference type="AlphaFoldDB" id="A0A5B9R8A7"/>
<evidence type="ECO:0000256" key="3">
    <source>
        <dbReference type="SAM" id="SignalP"/>
    </source>
</evidence>
<dbReference type="SUPFAM" id="SSF47473">
    <property type="entry name" value="EF-hand"/>
    <property type="match status" value="1"/>
</dbReference>
<dbReference type="Proteomes" id="UP000325286">
    <property type="component" value="Chromosome"/>
</dbReference>
<evidence type="ECO:0000313" key="4">
    <source>
        <dbReference type="EMBL" id="QEG43001.1"/>
    </source>
</evidence>
<name>A0A5B9R8A7_9BACT</name>
<feature type="region of interest" description="Disordered" evidence="2">
    <location>
        <begin position="26"/>
        <end position="47"/>
    </location>
</feature>